<evidence type="ECO:0000256" key="10">
    <source>
        <dbReference type="ARBA" id="ARBA00022977"/>
    </source>
</evidence>
<dbReference type="EC" id="2.7.1.50" evidence="11"/>
<evidence type="ECO:0000256" key="4">
    <source>
        <dbReference type="ARBA" id="ARBA00022679"/>
    </source>
</evidence>
<evidence type="ECO:0000256" key="2">
    <source>
        <dbReference type="ARBA" id="ARBA00001946"/>
    </source>
</evidence>
<evidence type="ECO:0000256" key="8">
    <source>
        <dbReference type="ARBA" id="ARBA00022840"/>
    </source>
</evidence>
<dbReference type="AlphaFoldDB" id="A0A7X3MPI4"/>
<dbReference type="GO" id="GO:0000287">
    <property type="term" value="F:magnesium ion binding"/>
    <property type="evidence" value="ECO:0007669"/>
    <property type="project" value="UniProtKB-UniRule"/>
</dbReference>
<comment type="caution">
    <text evidence="11">Lacks conserved residue(s) required for the propagation of feature annotation.</text>
</comment>
<reference evidence="12 13" key="2">
    <citation type="submission" date="2020-01" db="EMBL/GenBank/DDBJ databases">
        <title>Microvirga sp. nov., an arsenate reduction bacterium isolated from Tibet hotspring sediments.</title>
        <authorList>
            <person name="Xian W.-D."/>
            <person name="Li W.-J."/>
        </authorList>
    </citation>
    <scope>NUCLEOTIDE SEQUENCE [LARGE SCALE GENOMIC DNA]</scope>
    <source>
        <strain evidence="12 13">KCTC 23863</strain>
    </source>
</reference>
<dbReference type="Proteomes" id="UP000436483">
    <property type="component" value="Unassembled WGS sequence"/>
</dbReference>
<dbReference type="GO" id="GO:0009228">
    <property type="term" value="P:thiamine biosynthetic process"/>
    <property type="evidence" value="ECO:0007669"/>
    <property type="project" value="UniProtKB-KW"/>
</dbReference>
<dbReference type="CDD" id="cd01170">
    <property type="entry name" value="THZ_kinase"/>
    <property type="match status" value="1"/>
</dbReference>
<dbReference type="RefSeq" id="WP_160883455.1">
    <property type="nucleotide sequence ID" value="NZ_WURB01000003.1"/>
</dbReference>
<dbReference type="Pfam" id="PF02110">
    <property type="entry name" value="HK"/>
    <property type="match status" value="1"/>
</dbReference>
<keyword evidence="9 11" id="KW-0460">Magnesium</keyword>
<dbReference type="OrthoDB" id="8909021at2"/>
<evidence type="ECO:0000256" key="6">
    <source>
        <dbReference type="ARBA" id="ARBA00022741"/>
    </source>
</evidence>
<dbReference type="EMBL" id="WURB01000003">
    <property type="protein sequence ID" value="MXQ10846.1"/>
    <property type="molecule type" value="Genomic_DNA"/>
</dbReference>
<dbReference type="GO" id="GO:0009229">
    <property type="term" value="P:thiamine diphosphate biosynthetic process"/>
    <property type="evidence" value="ECO:0007669"/>
    <property type="project" value="UniProtKB-UniRule"/>
</dbReference>
<protein>
    <recommendedName>
        <fullName evidence="11">Hydroxyethylthiazole kinase</fullName>
        <ecNumber evidence="11">2.7.1.50</ecNumber>
    </recommendedName>
    <alternativeName>
        <fullName evidence="11">4-methyl-5-beta-hydroxyethylthiazole kinase</fullName>
        <shortName evidence="11">TH kinase</shortName>
        <shortName evidence="11">Thz kinase</shortName>
    </alternativeName>
</protein>
<dbReference type="UniPathway" id="UPA00060">
    <property type="reaction ID" value="UER00139"/>
</dbReference>
<comment type="catalytic activity">
    <reaction evidence="1 11">
        <text>5-(2-hydroxyethyl)-4-methylthiazole + ATP = 4-methyl-5-(2-phosphooxyethyl)-thiazole + ADP + H(+)</text>
        <dbReference type="Rhea" id="RHEA:24212"/>
        <dbReference type="ChEBI" id="CHEBI:15378"/>
        <dbReference type="ChEBI" id="CHEBI:17957"/>
        <dbReference type="ChEBI" id="CHEBI:30616"/>
        <dbReference type="ChEBI" id="CHEBI:58296"/>
        <dbReference type="ChEBI" id="CHEBI:456216"/>
        <dbReference type="EC" id="2.7.1.50"/>
    </reaction>
</comment>
<dbReference type="PIRSF" id="PIRSF000513">
    <property type="entry name" value="Thz_kinase"/>
    <property type="match status" value="1"/>
</dbReference>
<evidence type="ECO:0000256" key="9">
    <source>
        <dbReference type="ARBA" id="ARBA00022842"/>
    </source>
</evidence>
<keyword evidence="7 11" id="KW-0418">Kinase</keyword>
<comment type="pathway">
    <text evidence="3 11">Cofactor biosynthesis; thiamine diphosphate biosynthesis; 4-methyl-5-(2-phosphoethyl)-thiazole from 5-(2-hydroxyethyl)-4-methylthiazole: step 1/1.</text>
</comment>
<name>A0A7X3MPI4_9HYPH</name>
<feature type="binding site" evidence="11">
    <location>
        <position position="132"/>
    </location>
    <ligand>
        <name>ATP</name>
        <dbReference type="ChEBI" id="CHEBI:30616"/>
    </ligand>
</feature>
<dbReference type="InterPro" id="IPR000417">
    <property type="entry name" value="Hyethyz_kinase"/>
</dbReference>
<organism evidence="12 13">
    <name type="scientific">Microvirga makkahensis</name>
    <dbReference type="NCBI Taxonomy" id="1128670"/>
    <lineage>
        <taxon>Bacteria</taxon>
        <taxon>Pseudomonadati</taxon>
        <taxon>Pseudomonadota</taxon>
        <taxon>Alphaproteobacteria</taxon>
        <taxon>Hyphomicrobiales</taxon>
        <taxon>Methylobacteriaceae</taxon>
        <taxon>Microvirga</taxon>
    </lineage>
</organism>
<dbReference type="InterPro" id="IPR029056">
    <property type="entry name" value="Ribokinase-like"/>
</dbReference>
<dbReference type="Gene3D" id="3.40.1190.20">
    <property type="match status" value="1"/>
</dbReference>
<evidence type="ECO:0000256" key="3">
    <source>
        <dbReference type="ARBA" id="ARBA00004868"/>
    </source>
</evidence>
<evidence type="ECO:0000256" key="5">
    <source>
        <dbReference type="ARBA" id="ARBA00022723"/>
    </source>
</evidence>
<comment type="similarity">
    <text evidence="11">Belongs to the Thz kinase family.</text>
</comment>
<dbReference type="GO" id="GO:0005524">
    <property type="term" value="F:ATP binding"/>
    <property type="evidence" value="ECO:0007669"/>
    <property type="project" value="UniProtKB-UniRule"/>
</dbReference>
<accession>A0A7X3MPI4</accession>
<evidence type="ECO:0000256" key="1">
    <source>
        <dbReference type="ARBA" id="ARBA00001771"/>
    </source>
</evidence>
<keyword evidence="13" id="KW-1185">Reference proteome</keyword>
<comment type="function">
    <text evidence="11">Catalyzes the phosphorylation of the hydroxyl group of 4-methyl-5-beta-hydroxyethylthiazole (THZ).</text>
</comment>
<dbReference type="HAMAP" id="MF_00228">
    <property type="entry name" value="Thz_kinase"/>
    <property type="match status" value="1"/>
</dbReference>
<evidence type="ECO:0000256" key="7">
    <source>
        <dbReference type="ARBA" id="ARBA00022777"/>
    </source>
</evidence>
<keyword evidence="4 11" id="KW-0808">Transferase</keyword>
<proteinExistence type="inferred from homology"/>
<keyword evidence="10 11" id="KW-0784">Thiamine biosynthesis</keyword>
<gene>
    <name evidence="11" type="primary">thiM</name>
    <name evidence="12" type="ORF">GR328_05155</name>
</gene>
<keyword evidence="6 11" id="KW-0547">Nucleotide-binding</keyword>
<evidence type="ECO:0000256" key="11">
    <source>
        <dbReference type="HAMAP-Rule" id="MF_00228"/>
    </source>
</evidence>
<comment type="cofactor">
    <cofactor evidence="2 11">
        <name>Mg(2+)</name>
        <dbReference type="ChEBI" id="CHEBI:18420"/>
    </cofactor>
</comment>
<dbReference type="SUPFAM" id="SSF53613">
    <property type="entry name" value="Ribokinase-like"/>
    <property type="match status" value="1"/>
</dbReference>
<keyword evidence="8 11" id="KW-0067">ATP-binding</keyword>
<reference evidence="12 13" key="1">
    <citation type="submission" date="2019-12" db="EMBL/GenBank/DDBJ databases">
        <authorList>
            <person name="Yuan C.-G."/>
        </authorList>
    </citation>
    <scope>NUCLEOTIDE SEQUENCE [LARGE SCALE GENOMIC DNA]</scope>
    <source>
        <strain evidence="12 13">KCTC 23863</strain>
    </source>
</reference>
<dbReference type="GO" id="GO:0004417">
    <property type="term" value="F:hydroxyethylthiazole kinase activity"/>
    <property type="evidence" value="ECO:0007669"/>
    <property type="project" value="UniProtKB-UniRule"/>
</dbReference>
<evidence type="ECO:0000313" key="13">
    <source>
        <dbReference type="Proteomes" id="UP000436483"/>
    </source>
</evidence>
<feature type="binding site" evidence="11">
    <location>
        <position position="192"/>
    </location>
    <ligand>
        <name>substrate</name>
    </ligand>
</feature>
<comment type="caution">
    <text evidence="12">The sequence shown here is derived from an EMBL/GenBank/DDBJ whole genome shotgun (WGS) entry which is preliminary data.</text>
</comment>
<dbReference type="PRINTS" id="PR01099">
    <property type="entry name" value="HYETHTZKNASE"/>
</dbReference>
<evidence type="ECO:0000313" key="12">
    <source>
        <dbReference type="EMBL" id="MXQ10846.1"/>
    </source>
</evidence>
<feature type="binding site" evidence="11">
    <location>
        <position position="165"/>
    </location>
    <ligand>
        <name>ATP</name>
        <dbReference type="ChEBI" id="CHEBI:30616"/>
    </ligand>
</feature>
<sequence>MTRTTASGPDAHDLPALAGLLLDRLRSERIRVHAITNSVAQAFTANLLLAAGGIPSLTVAPNEVPFFTQRSDALLVNLGTLDGERREAISLGIAAARDHGKPWVLDPVFVEASPSRLEFARSCLSRAPRILRCNAGEFRALAECDAGPPALQAFARSHGTVIALTGEIDWITDGARIVRIHNGHSLMAHVTAIGCAGTALIAAFSALHDNALEAAAAAVLVTGVAGDIAGADAKGPGSFQPAFLDAVFNLDTASLAAQGRVS</sequence>
<keyword evidence="5 11" id="KW-0479">Metal-binding</keyword>